<evidence type="ECO:0000259" key="1">
    <source>
        <dbReference type="Pfam" id="PF12937"/>
    </source>
</evidence>
<dbReference type="Gene3D" id="1.20.1280.50">
    <property type="match status" value="1"/>
</dbReference>
<keyword evidence="3" id="KW-1185">Reference proteome</keyword>
<evidence type="ECO:0000313" key="2">
    <source>
        <dbReference type="EMBL" id="KDR66979.1"/>
    </source>
</evidence>
<proteinExistence type="predicted"/>
<dbReference type="Proteomes" id="UP000027222">
    <property type="component" value="Unassembled WGS sequence"/>
</dbReference>
<dbReference type="Gene3D" id="3.80.10.10">
    <property type="entry name" value="Ribonuclease Inhibitor"/>
    <property type="match status" value="1"/>
</dbReference>
<protein>
    <recommendedName>
        <fullName evidence="1">F-box domain-containing protein</fullName>
    </recommendedName>
</protein>
<dbReference type="HOGENOM" id="CLU_517822_0_0_1"/>
<dbReference type="SUPFAM" id="SSF52047">
    <property type="entry name" value="RNI-like"/>
    <property type="match status" value="1"/>
</dbReference>
<feature type="domain" description="F-box" evidence="1">
    <location>
        <begin position="73"/>
        <end position="136"/>
    </location>
</feature>
<dbReference type="InterPro" id="IPR001810">
    <property type="entry name" value="F-box_dom"/>
</dbReference>
<gene>
    <name evidence="2" type="ORF">GALMADRAFT_147426</name>
</gene>
<sequence length="547" mass="62137">MPPPGAHLSLDELIAALKWKLEDEDDGTNSIEMGGPSDLRWASWASTWSQRLGELKHISNLVAYRQNTVAGVNLLPAEILSKIFLQLQAEYSNKSFCLPPEEQDLTGANEWIKVTHVCRIWRRCAQNTKVLWSRIILGPDLPSPASMATHFFHLSHPLPISLEQAIYQISNAENAQMHKFHDLLHEYPNRVSALYLRGYFPETAWHLFQKSLPNLVELELAFESRQCITDFLRGSPMSTLRKLSINDYAGPGLTPPPPVLTHLYLTDYFRIRRADFFSMLRSISSTLQALYLKGAGPKVLSSEAYDPLSITERLVMPALEHFEIVSSTSRDSASSLLYLYKLSLPNVHTIIWDSRWTKDLQTSTPAPMRTSMIPPNEHLACMTRLIGWAARENCYALQGETLYFDPSKVTAPLLEMWVKLLPNLAVLAVPGCVRWDNMGHAIQHSTTLRHLHIGETSKFIGLASILEEASHTDCLPHFEVLTIYSCWAVDWCWREAKERFARMRLEPLSEPLINNSVTRARDHLQTTYILRFDVADSNGCFLTDLSI</sequence>
<dbReference type="EMBL" id="KL142418">
    <property type="protein sequence ID" value="KDR66979.1"/>
    <property type="molecule type" value="Genomic_DNA"/>
</dbReference>
<name>A0A067SH01_GALM3</name>
<dbReference type="InterPro" id="IPR032675">
    <property type="entry name" value="LRR_dom_sf"/>
</dbReference>
<organism evidence="2 3">
    <name type="scientific">Galerina marginata (strain CBS 339.88)</name>
    <dbReference type="NCBI Taxonomy" id="685588"/>
    <lineage>
        <taxon>Eukaryota</taxon>
        <taxon>Fungi</taxon>
        <taxon>Dikarya</taxon>
        <taxon>Basidiomycota</taxon>
        <taxon>Agaricomycotina</taxon>
        <taxon>Agaricomycetes</taxon>
        <taxon>Agaricomycetidae</taxon>
        <taxon>Agaricales</taxon>
        <taxon>Agaricineae</taxon>
        <taxon>Strophariaceae</taxon>
        <taxon>Galerina</taxon>
    </lineage>
</organism>
<dbReference type="STRING" id="685588.A0A067SH01"/>
<evidence type="ECO:0000313" key="3">
    <source>
        <dbReference type="Proteomes" id="UP000027222"/>
    </source>
</evidence>
<dbReference type="Pfam" id="PF12937">
    <property type="entry name" value="F-box-like"/>
    <property type="match status" value="1"/>
</dbReference>
<reference evidence="3" key="1">
    <citation type="journal article" date="2014" name="Proc. Natl. Acad. Sci. U.S.A.">
        <title>Extensive sampling of basidiomycete genomes demonstrates inadequacy of the white-rot/brown-rot paradigm for wood decay fungi.</title>
        <authorList>
            <person name="Riley R."/>
            <person name="Salamov A.A."/>
            <person name="Brown D.W."/>
            <person name="Nagy L.G."/>
            <person name="Floudas D."/>
            <person name="Held B.W."/>
            <person name="Levasseur A."/>
            <person name="Lombard V."/>
            <person name="Morin E."/>
            <person name="Otillar R."/>
            <person name="Lindquist E.A."/>
            <person name="Sun H."/>
            <person name="LaButti K.M."/>
            <person name="Schmutz J."/>
            <person name="Jabbour D."/>
            <person name="Luo H."/>
            <person name="Baker S.E."/>
            <person name="Pisabarro A.G."/>
            <person name="Walton J.D."/>
            <person name="Blanchette R.A."/>
            <person name="Henrissat B."/>
            <person name="Martin F."/>
            <person name="Cullen D."/>
            <person name="Hibbett D.S."/>
            <person name="Grigoriev I.V."/>
        </authorList>
    </citation>
    <scope>NUCLEOTIDE SEQUENCE [LARGE SCALE GENOMIC DNA]</scope>
    <source>
        <strain evidence="3">CBS 339.88</strain>
    </source>
</reference>
<dbReference type="OrthoDB" id="3365698at2759"/>
<dbReference type="AlphaFoldDB" id="A0A067SH01"/>
<accession>A0A067SH01</accession>